<dbReference type="GO" id="GO:0003899">
    <property type="term" value="F:DNA-directed RNA polymerase activity"/>
    <property type="evidence" value="ECO:0007669"/>
    <property type="project" value="UniProtKB-EC"/>
</dbReference>
<keyword evidence="3 12" id="KW-0240">DNA-directed RNA polymerase</keyword>
<dbReference type="GO" id="GO:0000428">
    <property type="term" value="C:DNA-directed RNA polymerase complex"/>
    <property type="evidence" value="ECO:0007669"/>
    <property type="project" value="UniProtKB-KW"/>
</dbReference>
<evidence type="ECO:0000256" key="8">
    <source>
        <dbReference type="ARBA" id="ARBA00022833"/>
    </source>
</evidence>
<dbReference type="Gene3D" id="2.60.210.10">
    <property type="entry name" value="Apoptosis, Tumor Necrosis Factor Receptor Associated Protein 2, Chain A"/>
    <property type="match status" value="1"/>
</dbReference>
<evidence type="ECO:0000256" key="3">
    <source>
        <dbReference type="ARBA" id="ARBA00022478"/>
    </source>
</evidence>
<evidence type="ECO:0000256" key="10">
    <source>
        <dbReference type="ARBA" id="ARBA00023242"/>
    </source>
</evidence>
<dbReference type="CDD" id="cd00653">
    <property type="entry name" value="RNA_pol_B_RPB2"/>
    <property type="match status" value="1"/>
</dbReference>
<dbReference type="GO" id="GO:0003677">
    <property type="term" value="F:DNA binding"/>
    <property type="evidence" value="ECO:0007669"/>
    <property type="project" value="InterPro"/>
</dbReference>
<dbReference type="Pfam" id="PF22486">
    <property type="entry name" value="MATH_2"/>
    <property type="match status" value="1"/>
</dbReference>
<dbReference type="SUPFAM" id="SSF53098">
    <property type="entry name" value="Ribonuclease H-like"/>
    <property type="match status" value="1"/>
</dbReference>
<accession>N1R3Z7</accession>
<dbReference type="Gene3D" id="2.40.270.10">
    <property type="entry name" value="DNA-directed RNA polymerase, subunit 2, domain 6"/>
    <property type="match status" value="1"/>
</dbReference>
<proteinExistence type="inferred from homology"/>
<dbReference type="Gene3D" id="3.90.1110.10">
    <property type="entry name" value="RNA polymerase Rpb2, domain 2"/>
    <property type="match status" value="2"/>
</dbReference>
<dbReference type="FunFam" id="2.40.270.10:FF:000006">
    <property type="entry name" value="DNA-directed RNA polymerase subunit beta"/>
    <property type="match status" value="1"/>
</dbReference>
<evidence type="ECO:0000256" key="2">
    <source>
        <dbReference type="ARBA" id="ARBA00006835"/>
    </source>
</evidence>
<dbReference type="PANTHER" id="PTHR20856">
    <property type="entry name" value="DNA-DIRECTED RNA POLYMERASE I SUBUNIT 2"/>
    <property type="match status" value="1"/>
</dbReference>
<dbReference type="ExpressionAtlas" id="N1R3Z7">
    <property type="expression patterns" value="baseline"/>
</dbReference>
<dbReference type="Gene3D" id="3.30.420.10">
    <property type="entry name" value="Ribonuclease H-like superfamily/Ribonuclease H"/>
    <property type="match status" value="1"/>
</dbReference>
<evidence type="ECO:0000256" key="9">
    <source>
        <dbReference type="ARBA" id="ARBA00023163"/>
    </source>
</evidence>
<dbReference type="InterPro" id="IPR009674">
    <property type="entry name" value="Rpa2_dom_4"/>
</dbReference>
<dbReference type="Gene3D" id="3.90.1800.10">
    <property type="entry name" value="RNA polymerase alpha subunit dimerisation domain"/>
    <property type="match status" value="1"/>
</dbReference>
<dbReference type="Pfam" id="PF00562">
    <property type="entry name" value="RNA_pol_Rpb2_6"/>
    <property type="match status" value="1"/>
</dbReference>
<evidence type="ECO:0000256" key="6">
    <source>
        <dbReference type="ARBA" id="ARBA00022723"/>
    </source>
</evidence>
<dbReference type="FunFam" id="2.40.270.10:FF:000011">
    <property type="entry name" value="DNA-directed RNA polymerase subunit beta"/>
    <property type="match status" value="1"/>
</dbReference>
<name>N1R3Z7_AEGTA</name>
<dbReference type="PROSITE" id="PS50994">
    <property type="entry name" value="INTEGRASE"/>
    <property type="match status" value="1"/>
</dbReference>
<keyword evidence="5 12" id="KW-0548">Nucleotidyltransferase</keyword>
<dbReference type="InterPro" id="IPR007641">
    <property type="entry name" value="RNA_pol_Rpb2_7"/>
</dbReference>
<comment type="function">
    <text evidence="12">DNA-dependent RNA polymerase catalyzes the transcription of DNA into RNA using the four ribonucleoside triphosphates as substrates.</text>
</comment>
<dbReference type="InterPro" id="IPR002083">
    <property type="entry name" value="MATH/TRAF_dom"/>
</dbReference>
<dbReference type="InterPro" id="IPR007644">
    <property type="entry name" value="RNA_pol_bsu_protrusion"/>
</dbReference>
<dbReference type="InterPro" id="IPR012337">
    <property type="entry name" value="RNaseH-like_sf"/>
</dbReference>
<evidence type="ECO:0000256" key="11">
    <source>
        <dbReference type="ARBA" id="ARBA00048552"/>
    </source>
</evidence>
<dbReference type="InterPro" id="IPR037034">
    <property type="entry name" value="RNA_pol_Rpb2_2_sf"/>
</dbReference>
<dbReference type="Pfam" id="PF13976">
    <property type="entry name" value="gag_pre-integrs"/>
    <property type="match status" value="1"/>
</dbReference>
<keyword evidence="4 12" id="KW-0808">Transferase</keyword>
<reference evidence="13" key="1">
    <citation type="submission" date="2015-06" db="UniProtKB">
        <authorList>
            <consortium name="EnsemblPlants"/>
        </authorList>
    </citation>
    <scope>IDENTIFICATION</scope>
</reference>
<dbReference type="Pfam" id="PF04565">
    <property type="entry name" value="RNA_pol_Rpb2_3"/>
    <property type="match status" value="1"/>
</dbReference>
<dbReference type="GO" id="GO:0015074">
    <property type="term" value="P:DNA integration"/>
    <property type="evidence" value="ECO:0007669"/>
    <property type="project" value="InterPro"/>
</dbReference>
<evidence type="ECO:0000256" key="5">
    <source>
        <dbReference type="ARBA" id="ARBA00022695"/>
    </source>
</evidence>
<dbReference type="GO" id="GO:0009561">
    <property type="term" value="P:megagametogenesis"/>
    <property type="evidence" value="ECO:0007669"/>
    <property type="project" value="UniProtKB-ARBA"/>
</dbReference>
<dbReference type="FunFam" id="3.90.1800.10:FF:000004">
    <property type="entry name" value="DNA-directed RNA polymerase subunit beta"/>
    <property type="match status" value="1"/>
</dbReference>
<dbReference type="PROSITE" id="PS01166">
    <property type="entry name" value="RNA_POL_BETA"/>
    <property type="match status" value="1"/>
</dbReference>
<evidence type="ECO:0000256" key="7">
    <source>
        <dbReference type="ARBA" id="ARBA00022771"/>
    </source>
</evidence>
<dbReference type="InterPro" id="IPR037033">
    <property type="entry name" value="DNA-dir_RNAP_su2_hyb_sf"/>
</dbReference>
<dbReference type="Pfam" id="PF04560">
    <property type="entry name" value="RNA_pol_Rpb2_7"/>
    <property type="match status" value="1"/>
</dbReference>
<keyword evidence="7" id="KW-0863">Zinc-finger</keyword>
<dbReference type="PROSITE" id="PS50144">
    <property type="entry name" value="MATH"/>
    <property type="match status" value="1"/>
</dbReference>
<evidence type="ECO:0000256" key="12">
    <source>
        <dbReference type="RuleBase" id="RU363031"/>
    </source>
</evidence>
<dbReference type="InterPro" id="IPR036397">
    <property type="entry name" value="RNaseH_sf"/>
</dbReference>
<sequence>MPTAAGKSSAAAAAAAGLTHFSHFHFVGAVQARQMKNNILYNSIKLGVICLATGVITPMYRAQISSVKGSKLCHLRGADPCKLIYHGEEATEMGGYFISGGLERLIRILILQKRNYPMGMVRGAFIKRGAGYTDKAVVMRCVHHDQSSVTVKLYYLQNGSARLGFCAMVYVSKNNIRLLSSPFLHRRSLGQALYYVEGLFDLQDSRNTEIEKTYDWNGVVISILQDFGLFDCIIVKTKDSFEEALIDTSDREIFASLTCCYSDKRERGKGVVSTQLIGERTQIILDEVRALSLFTRTQCLVHIGKYFRSAMEGFEKDDYETVAEAVIKDHILVHLQNDNHAKFNLLIFMLQKLYALVDQTTSPDNPDALQFQEALLPGHLITVFLKDRIQDWLQKSKRLIMEEITKNKSFELNNSLEIRKFLSKYTTSVGRAIETLIKVGRANSQSMLDLPQREGMTIQAERLNFHRYISHFRSVHRGSSFAKMRTTTVRKLLPESWGFLCPVHTPDGEPCGLLNHMTSICRISSCYNSEGAIKDFQKIKDKLLVELVRGGMIPLLPKMEHTGPPEVLHVHLDGCIVGSIASAKIEEVVNYLRRLKLLAHPATPEDLEVGYVPLSLGGAYPGLYLFTSPARFVRPVKNLVSLPDGETRIELIGPFEQAFMEIRCPDGGDGGRKKEFPATHEEIHPTAILSVVANLTPWSDHNQSPRNMYQCQMAKQTMGFCGQALKYRTDVKAFHLQTPQSPIVRTATYKKYHMDEFPSGTNAIVAVLSYTGYDMEDAMILNKSAVDRGMFRGDIFQTECIDLSAKRTENVPEIFAKSPLSRDTDNVIDSDGLPRVGERKEKWSSFFLRYCPYSEMYFCEQTVVPYEQYYSIYNTLTGAIRPVRLKGTEPAAIDYVALNGTNSKGSLQKVNIRLRRKRNPIIGDKFSSRHGQKGVCSQLWPDIDMPFSANTGMRPDLIINPHAFPSRMTIAMLIESIAAKAGSVHGKFIDATPFASSVKEDGENRCKYDSIVDELGPMLASYGFNHHGTEVLYSGLFGTELQFEIFIGPVYYQRLRHMVSDKFQVRTTGRIDQVTKQPIGGRKHGGGIRFGEMERDALLAHGASYLLHDRLHTCSDYHVADVCSLCGSLLSATVIKSDTQKKSKRHLLGVNTVRPAKNFTCQACQTNKGMETVAMPYVFRQDGLVVLLPRPGPGPGGFKVALDLRFRWLTGSWVSKTPVGIPAEAYRLPCMGTHLPIVAPRLWLVLTPGAVGQRAFGRVTGVVFTLASSHALAASSSASFQQWHHRLGHICGSRLSSLVRQGILGSVSGDVSLHCNGCRLGKQTQLPYPTSESVSQRPFDLVHSDVWGPAPFDSKGGHRYYILFIDDFSRYTLLYIMKSRSEVLSIYKRFAAMVHTQFSTPTRTFRADSAGEFISQLLRGFLAEQGTLAQFSRPGAHAQNGVAKRKHRHLLETACALMIAASLPPHFWAEAVSASTYLINIQPSTALQGGIPTECLTGRSPDYSALRMFGYSTGAISIARDPVKHELTKHIGVDAHFFPKDEHDFDLLPPSVEISAPARLGETHVPHFKWKVHDFSALLETKATTVFSAAFDCSGYKWSLDIFFAASYNFGFKNTYSKQYCLIPLQELLTSSAFLVDDSCAFGVEILKIDVSSPEKKAVVVHKKATTVQNIFVQKKGFIKGTYTWTMDNFLELDLKHFVSSPTFEVGGHKCSNATKLCPKFLISVTNHILEIHFPVYPIIFEVSPPILVNRYVGMYPRGNKYSTDCLSLYLYLDASDELHLESKKVVLMTLSILDQKNGKHLTGTSGLLVFTGTHRWGWPDFLGLEKLKDPSGGYVVGSSCVVKADLTIVGSSNDG</sequence>
<dbReference type="InterPro" id="IPR015712">
    <property type="entry name" value="DNA-dir_RNA_pol_su2"/>
</dbReference>
<dbReference type="InterPro" id="IPR001584">
    <property type="entry name" value="Integrase_cat-core"/>
</dbReference>
<dbReference type="InterPro" id="IPR025724">
    <property type="entry name" value="GAG-pre-integrase_dom"/>
</dbReference>
<comment type="catalytic activity">
    <reaction evidence="11 12">
        <text>RNA(n) + a ribonucleoside 5'-triphosphate = RNA(n+1) + diphosphate</text>
        <dbReference type="Rhea" id="RHEA:21248"/>
        <dbReference type="Rhea" id="RHEA-COMP:14527"/>
        <dbReference type="Rhea" id="RHEA-COMP:17342"/>
        <dbReference type="ChEBI" id="CHEBI:33019"/>
        <dbReference type="ChEBI" id="CHEBI:61557"/>
        <dbReference type="ChEBI" id="CHEBI:140395"/>
        <dbReference type="EC" id="2.7.7.6"/>
    </reaction>
</comment>
<dbReference type="EnsemblPlants" id="EMT17614">
    <property type="protein sequence ID" value="EMT17614"/>
    <property type="gene ID" value="F775_25117"/>
</dbReference>
<dbReference type="InterPro" id="IPR014724">
    <property type="entry name" value="RNA_pol_RPB2_OB-fold"/>
</dbReference>
<dbReference type="InterPro" id="IPR007121">
    <property type="entry name" value="RNA_pol_bsu_CS"/>
</dbReference>
<comment type="subcellular location">
    <subcellularLocation>
        <location evidence="1">Nucleus</location>
    </subcellularLocation>
</comment>
<dbReference type="GO" id="GO:0005634">
    <property type="term" value="C:nucleus"/>
    <property type="evidence" value="ECO:0007669"/>
    <property type="project" value="UniProtKB-SubCell"/>
</dbReference>
<evidence type="ECO:0000256" key="1">
    <source>
        <dbReference type="ARBA" id="ARBA00004123"/>
    </source>
</evidence>
<dbReference type="Gene3D" id="3.90.1070.20">
    <property type="match status" value="1"/>
</dbReference>
<protein>
    <recommendedName>
        <fullName evidence="12">DNA-directed RNA polymerase subunit beta</fullName>
        <ecNumber evidence="12">2.7.7.6</ecNumber>
    </recommendedName>
</protein>
<dbReference type="GO" id="GO:0008270">
    <property type="term" value="F:zinc ion binding"/>
    <property type="evidence" value="ECO:0007669"/>
    <property type="project" value="UniProtKB-KW"/>
</dbReference>
<dbReference type="InterPro" id="IPR007120">
    <property type="entry name" value="DNA-dir_RNAP_su2_dom"/>
</dbReference>
<dbReference type="GO" id="GO:0032549">
    <property type="term" value="F:ribonucleoside binding"/>
    <property type="evidence" value="ECO:0007669"/>
    <property type="project" value="InterPro"/>
</dbReference>
<dbReference type="InterPro" id="IPR008974">
    <property type="entry name" value="TRAF-like"/>
</dbReference>
<dbReference type="Gene3D" id="2.40.50.150">
    <property type="match status" value="1"/>
</dbReference>
<dbReference type="SUPFAM" id="SSF64484">
    <property type="entry name" value="beta and beta-prime subunits of DNA dependent RNA-polymerase"/>
    <property type="match status" value="1"/>
</dbReference>
<dbReference type="Pfam" id="PF06883">
    <property type="entry name" value="RNA_pol_Rpa2_4"/>
    <property type="match status" value="1"/>
</dbReference>
<keyword evidence="6" id="KW-0479">Metal-binding</keyword>
<evidence type="ECO:0000313" key="13">
    <source>
        <dbReference type="EnsemblPlants" id="EMT17614"/>
    </source>
</evidence>
<organism evidence="13">
    <name type="scientific">Aegilops tauschii</name>
    <name type="common">Tausch's goatgrass</name>
    <name type="synonym">Aegilops squarrosa</name>
    <dbReference type="NCBI Taxonomy" id="37682"/>
    <lineage>
        <taxon>Eukaryota</taxon>
        <taxon>Viridiplantae</taxon>
        <taxon>Streptophyta</taxon>
        <taxon>Embryophyta</taxon>
        <taxon>Tracheophyta</taxon>
        <taxon>Spermatophyta</taxon>
        <taxon>Magnoliopsida</taxon>
        <taxon>Liliopsida</taxon>
        <taxon>Poales</taxon>
        <taxon>Poaceae</taxon>
        <taxon>BOP clade</taxon>
        <taxon>Pooideae</taxon>
        <taxon>Triticodae</taxon>
        <taxon>Triticeae</taxon>
        <taxon>Triticinae</taxon>
        <taxon>Aegilops</taxon>
    </lineage>
</organism>
<dbReference type="Pfam" id="PF04561">
    <property type="entry name" value="RNA_pol_Rpb2_2"/>
    <property type="match status" value="1"/>
</dbReference>
<keyword evidence="8" id="KW-0862">Zinc</keyword>
<dbReference type="EC" id="2.7.7.6" evidence="12"/>
<evidence type="ECO:0000256" key="4">
    <source>
        <dbReference type="ARBA" id="ARBA00022679"/>
    </source>
</evidence>
<dbReference type="InterPro" id="IPR007642">
    <property type="entry name" value="RNA_pol_Rpb2_2"/>
</dbReference>
<dbReference type="GO" id="GO:0006351">
    <property type="term" value="P:DNA-templated transcription"/>
    <property type="evidence" value="ECO:0007669"/>
    <property type="project" value="InterPro"/>
</dbReference>
<comment type="similarity">
    <text evidence="2 12">Belongs to the RNA polymerase beta chain family.</text>
</comment>
<dbReference type="InterPro" id="IPR007645">
    <property type="entry name" value="RNA_pol_Rpb2_3"/>
</dbReference>
<dbReference type="Pfam" id="PF04563">
    <property type="entry name" value="RNA_pol_Rpb2_1"/>
    <property type="match status" value="1"/>
</dbReference>
<dbReference type="CDD" id="cd00121">
    <property type="entry name" value="MATH"/>
    <property type="match status" value="1"/>
</dbReference>
<dbReference type="SUPFAM" id="SSF49599">
    <property type="entry name" value="TRAF domain-like"/>
    <property type="match status" value="2"/>
</dbReference>
<keyword evidence="9 12" id="KW-0804">Transcription</keyword>
<dbReference type="Pfam" id="PF00665">
    <property type="entry name" value="rve"/>
    <property type="match status" value="1"/>
</dbReference>
<keyword evidence="10" id="KW-0539">Nucleus</keyword>